<gene>
    <name evidence="1" type="ORF">GCM10010923_25030</name>
</gene>
<organism evidence="1 2">
    <name type="scientific">Blastomonas marina</name>
    <dbReference type="NCBI Taxonomy" id="1867408"/>
    <lineage>
        <taxon>Bacteria</taxon>
        <taxon>Pseudomonadati</taxon>
        <taxon>Pseudomonadota</taxon>
        <taxon>Alphaproteobacteria</taxon>
        <taxon>Sphingomonadales</taxon>
        <taxon>Sphingomonadaceae</taxon>
        <taxon>Blastomonas</taxon>
    </lineage>
</organism>
<proteinExistence type="predicted"/>
<keyword evidence="2" id="KW-1185">Reference proteome</keyword>
<sequence length="115" mass="13855">MNIWRKIIIASLYKELILLRKYKLRLDLNKYKFEEKLLYRLNNLIMKYYNKKVEFNIVNMRSFLLNSDILTKILALKLKNRNARVIKIMDVILNKANLPKINRVQEKASLIKSVD</sequence>
<evidence type="ECO:0000313" key="2">
    <source>
        <dbReference type="Proteomes" id="UP000603317"/>
    </source>
</evidence>
<dbReference type="EMBL" id="BMID01000003">
    <property type="protein sequence ID" value="GGA13589.1"/>
    <property type="molecule type" value="Genomic_DNA"/>
</dbReference>
<evidence type="ECO:0000313" key="1">
    <source>
        <dbReference type="EMBL" id="GGA13589.1"/>
    </source>
</evidence>
<comment type="caution">
    <text evidence="1">The sequence shown here is derived from an EMBL/GenBank/DDBJ whole genome shotgun (WGS) entry which is preliminary data.</text>
</comment>
<name>A0ABQ1FI62_9SPHN</name>
<accession>A0ABQ1FI62</accession>
<protein>
    <submittedName>
        <fullName evidence="1">Uncharacterized protein</fullName>
    </submittedName>
</protein>
<reference evidence="2" key="1">
    <citation type="journal article" date="2019" name="Int. J. Syst. Evol. Microbiol.">
        <title>The Global Catalogue of Microorganisms (GCM) 10K type strain sequencing project: providing services to taxonomists for standard genome sequencing and annotation.</title>
        <authorList>
            <consortium name="The Broad Institute Genomics Platform"/>
            <consortium name="The Broad Institute Genome Sequencing Center for Infectious Disease"/>
            <person name="Wu L."/>
            <person name="Ma J."/>
        </authorList>
    </citation>
    <scope>NUCLEOTIDE SEQUENCE [LARGE SCALE GENOMIC DNA]</scope>
    <source>
        <strain evidence="2">CGMCC 1.15297</strain>
    </source>
</reference>
<dbReference type="Proteomes" id="UP000603317">
    <property type="component" value="Unassembled WGS sequence"/>
</dbReference>